<dbReference type="CDD" id="cd00090">
    <property type="entry name" value="HTH_ARSR"/>
    <property type="match status" value="1"/>
</dbReference>
<protein>
    <submittedName>
        <fullName evidence="1">Winged helix-turn-helix transcriptional regulator</fullName>
    </submittedName>
</protein>
<reference evidence="1 2" key="1">
    <citation type="submission" date="2020-05" db="EMBL/GenBank/DDBJ databases">
        <title>Draft Genome Sequence of Bifidobacterium longum subsp. Infantis BI-G201, a Commercialization Strain.</title>
        <authorList>
            <person name="Song J."/>
            <person name="Xu Y."/>
            <person name="Han D."/>
            <person name="Teng Q."/>
            <person name="Jiang D."/>
            <person name="Liu Q."/>
        </authorList>
    </citation>
    <scope>NUCLEOTIDE SEQUENCE [LARGE SCALE GENOMIC DNA]</scope>
    <source>
        <strain evidence="1 2">BI-G201</strain>
    </source>
</reference>
<proteinExistence type="predicted"/>
<dbReference type="AlphaFoldDB" id="A0A7D4XVF7"/>
<sequence>MGQNIDRTKAKAEEVTEIARESVLLAISNSQRMRVLGLLRVNGPMTVGMISDVTGMAPGSVSFHLKKLFDAGMAEKTDSADGDKRKSWWKANHRSMRPAPRDDGRISDAEYTYFQSVAVTYESLYERYLDSVNDLPQEWREVGLCEDRTFDLTPEETEQMCLELDAVAQKWQQHSSGEQRNTARHNMRKVQIVMQAFPWIP</sequence>
<dbReference type="Gene3D" id="1.10.10.10">
    <property type="entry name" value="Winged helix-like DNA-binding domain superfamily/Winged helix DNA-binding domain"/>
    <property type="match status" value="1"/>
</dbReference>
<comment type="caution">
    <text evidence="1">The sequence shown here is derived from an EMBL/GenBank/DDBJ whole genome shotgun (WGS) entry which is preliminary data.</text>
</comment>
<dbReference type="EMBL" id="JABNND010000003">
    <property type="protein sequence ID" value="NQX50137.1"/>
    <property type="molecule type" value="Genomic_DNA"/>
</dbReference>
<accession>A0A7D4XVF7</accession>
<dbReference type="RefSeq" id="WP_050496310.1">
    <property type="nucleotide sequence ID" value="NZ_CP054425.1"/>
</dbReference>
<evidence type="ECO:0000313" key="1">
    <source>
        <dbReference type="EMBL" id="NQX50137.1"/>
    </source>
</evidence>
<evidence type="ECO:0000313" key="2">
    <source>
        <dbReference type="Proteomes" id="UP000551316"/>
    </source>
</evidence>
<dbReference type="Proteomes" id="UP000551316">
    <property type="component" value="Unassembled WGS sequence"/>
</dbReference>
<dbReference type="InterPro" id="IPR001845">
    <property type="entry name" value="HTH_ArsR_DNA-bd_dom"/>
</dbReference>
<dbReference type="InterPro" id="IPR036388">
    <property type="entry name" value="WH-like_DNA-bd_sf"/>
</dbReference>
<dbReference type="SUPFAM" id="SSF46785">
    <property type="entry name" value="Winged helix' DNA-binding domain"/>
    <property type="match status" value="1"/>
</dbReference>
<name>A0A7D4XVF7_BIFLI</name>
<organism evidence="1 2">
    <name type="scientific">Bifidobacterium longum subsp. infantis</name>
    <dbReference type="NCBI Taxonomy" id="1682"/>
    <lineage>
        <taxon>Bacteria</taxon>
        <taxon>Bacillati</taxon>
        <taxon>Actinomycetota</taxon>
        <taxon>Actinomycetes</taxon>
        <taxon>Bifidobacteriales</taxon>
        <taxon>Bifidobacteriaceae</taxon>
        <taxon>Bifidobacterium</taxon>
    </lineage>
</organism>
<dbReference type="Pfam" id="PF01022">
    <property type="entry name" value="HTH_5"/>
    <property type="match status" value="1"/>
</dbReference>
<gene>
    <name evidence="1" type="ORF">HNS28_01205</name>
</gene>
<dbReference type="InterPro" id="IPR036390">
    <property type="entry name" value="WH_DNA-bd_sf"/>
</dbReference>
<dbReference type="InterPro" id="IPR011991">
    <property type="entry name" value="ArsR-like_HTH"/>
</dbReference>
<dbReference type="GO" id="GO:0003700">
    <property type="term" value="F:DNA-binding transcription factor activity"/>
    <property type="evidence" value="ECO:0007669"/>
    <property type="project" value="InterPro"/>
</dbReference>